<dbReference type="SUPFAM" id="SSF161098">
    <property type="entry name" value="MetI-like"/>
    <property type="match status" value="1"/>
</dbReference>
<proteinExistence type="inferred from homology"/>
<accession>A0ABQ2YDV1</accession>
<evidence type="ECO:0000256" key="1">
    <source>
        <dbReference type="ARBA" id="ARBA00004429"/>
    </source>
</evidence>
<evidence type="ECO:0000256" key="5">
    <source>
        <dbReference type="ARBA" id="ARBA00022692"/>
    </source>
</evidence>
<evidence type="ECO:0000256" key="9">
    <source>
        <dbReference type="RuleBase" id="RU363032"/>
    </source>
</evidence>
<feature type="transmembrane region" description="Helical" evidence="9">
    <location>
        <begin position="126"/>
        <end position="149"/>
    </location>
</feature>
<keyword evidence="3 9" id="KW-0813">Transport</keyword>
<evidence type="ECO:0000313" key="11">
    <source>
        <dbReference type="EMBL" id="GGX80391.1"/>
    </source>
</evidence>
<dbReference type="EMBL" id="BMYW01000001">
    <property type="protein sequence ID" value="GGX80391.1"/>
    <property type="molecule type" value="Genomic_DNA"/>
</dbReference>
<evidence type="ECO:0000259" key="10">
    <source>
        <dbReference type="PROSITE" id="PS50928"/>
    </source>
</evidence>
<keyword evidence="5 9" id="KW-0812">Transmembrane</keyword>
<dbReference type="NCBIfam" id="TIGR01726">
    <property type="entry name" value="HEQRo_perm_3TM"/>
    <property type="match status" value="1"/>
</dbReference>
<feature type="transmembrane region" description="Helical" evidence="9">
    <location>
        <begin position="170"/>
        <end position="195"/>
    </location>
</feature>
<feature type="transmembrane region" description="Helical" evidence="9">
    <location>
        <begin position="88"/>
        <end position="114"/>
    </location>
</feature>
<comment type="subcellular location">
    <subcellularLocation>
        <location evidence="1">Cell inner membrane</location>
        <topology evidence="1">Multi-pass membrane protein</topology>
    </subcellularLocation>
    <subcellularLocation>
        <location evidence="9">Cell membrane</location>
        <topology evidence="9">Multi-pass membrane protein</topology>
    </subcellularLocation>
</comment>
<dbReference type="Gene3D" id="1.10.3720.10">
    <property type="entry name" value="MetI-like"/>
    <property type="match status" value="1"/>
</dbReference>
<evidence type="ECO:0000313" key="12">
    <source>
        <dbReference type="Proteomes" id="UP000600877"/>
    </source>
</evidence>
<dbReference type="Proteomes" id="UP000600877">
    <property type="component" value="Unassembled WGS sequence"/>
</dbReference>
<dbReference type="CDD" id="cd06261">
    <property type="entry name" value="TM_PBP2"/>
    <property type="match status" value="1"/>
</dbReference>
<keyword evidence="4" id="KW-1003">Cell membrane</keyword>
<comment type="caution">
    <text evidence="11">The sequence shown here is derived from an EMBL/GenBank/DDBJ whole genome shotgun (WGS) entry which is preliminary data.</text>
</comment>
<sequence length="258" mass="28409">MNMENRFRLHVSLVILLLLGLLAWFAAAFGLDYRFALEKLPLLLGLELNPEGLLQGVPLTVLLCLVSTLLALLIGLASALGRLSRKPLLYGLATFYNSFFKGTPLLVQILLIYLGLPQLGIVPDAIPAGITALTLCYGAYLSEVLRAAILSIPRGQWEAGKALGMSSRAILRFVVLPQAMRVAVPPAFSLFISMLKDSSLVSVMGLWEIMFLSQSYGRSSYRYMEMLLSAALIYWVLSVVLEIFQHRLETRMAASGRS</sequence>
<dbReference type="PANTHER" id="PTHR30614">
    <property type="entry name" value="MEMBRANE COMPONENT OF AMINO ACID ABC TRANSPORTER"/>
    <property type="match status" value="1"/>
</dbReference>
<evidence type="ECO:0000256" key="7">
    <source>
        <dbReference type="ARBA" id="ARBA00022989"/>
    </source>
</evidence>
<dbReference type="InterPro" id="IPR035906">
    <property type="entry name" value="MetI-like_sf"/>
</dbReference>
<evidence type="ECO:0000256" key="8">
    <source>
        <dbReference type="ARBA" id="ARBA00023136"/>
    </source>
</evidence>
<keyword evidence="7 9" id="KW-1133">Transmembrane helix</keyword>
<evidence type="ECO:0000256" key="6">
    <source>
        <dbReference type="ARBA" id="ARBA00022970"/>
    </source>
</evidence>
<reference evidence="12" key="1">
    <citation type="journal article" date="2019" name="Int. J. Syst. Evol. Microbiol.">
        <title>The Global Catalogue of Microorganisms (GCM) 10K type strain sequencing project: providing services to taxonomists for standard genome sequencing and annotation.</title>
        <authorList>
            <consortium name="The Broad Institute Genomics Platform"/>
            <consortium name="The Broad Institute Genome Sequencing Center for Infectious Disease"/>
            <person name="Wu L."/>
            <person name="Ma J."/>
        </authorList>
    </citation>
    <scope>NUCLEOTIDE SEQUENCE [LARGE SCALE GENOMIC DNA]</scope>
    <source>
        <strain evidence="12">KCTC 32041</strain>
    </source>
</reference>
<keyword evidence="6" id="KW-0029">Amino-acid transport</keyword>
<name>A0ABQ2YDV1_9NEIS</name>
<gene>
    <name evidence="11" type="ORF">GCM10011290_05050</name>
</gene>
<dbReference type="PANTHER" id="PTHR30614:SF0">
    <property type="entry name" value="L-CYSTINE TRANSPORT SYSTEM PERMEASE PROTEIN TCYL"/>
    <property type="match status" value="1"/>
</dbReference>
<organism evidence="11 12">
    <name type="scientific">Vogesella alkaliphila</name>
    <dbReference type="NCBI Taxonomy" id="1193621"/>
    <lineage>
        <taxon>Bacteria</taxon>
        <taxon>Pseudomonadati</taxon>
        <taxon>Pseudomonadota</taxon>
        <taxon>Betaproteobacteria</taxon>
        <taxon>Neisseriales</taxon>
        <taxon>Chromobacteriaceae</taxon>
        <taxon>Vogesella</taxon>
    </lineage>
</organism>
<dbReference type="PROSITE" id="PS50928">
    <property type="entry name" value="ABC_TM1"/>
    <property type="match status" value="1"/>
</dbReference>
<comment type="similarity">
    <text evidence="2">Belongs to the binding-protein-dependent transport system permease family. HisMQ subfamily.</text>
</comment>
<protein>
    <submittedName>
        <fullName evidence="11">Amino acid ABC transporter permease</fullName>
    </submittedName>
</protein>
<evidence type="ECO:0000256" key="4">
    <source>
        <dbReference type="ARBA" id="ARBA00022475"/>
    </source>
</evidence>
<dbReference type="Pfam" id="PF00528">
    <property type="entry name" value="BPD_transp_1"/>
    <property type="match status" value="1"/>
</dbReference>
<keyword evidence="12" id="KW-1185">Reference proteome</keyword>
<dbReference type="InterPro" id="IPR010065">
    <property type="entry name" value="AA_ABC_transptr_permease_3TM"/>
</dbReference>
<feature type="transmembrane region" description="Helical" evidence="9">
    <location>
        <begin position="54"/>
        <end position="76"/>
    </location>
</feature>
<evidence type="ECO:0000256" key="2">
    <source>
        <dbReference type="ARBA" id="ARBA00010072"/>
    </source>
</evidence>
<dbReference type="InterPro" id="IPR000515">
    <property type="entry name" value="MetI-like"/>
</dbReference>
<feature type="transmembrane region" description="Helical" evidence="9">
    <location>
        <begin position="226"/>
        <end position="244"/>
    </location>
</feature>
<feature type="domain" description="ABC transmembrane type-1" evidence="10">
    <location>
        <begin position="57"/>
        <end position="245"/>
    </location>
</feature>
<dbReference type="InterPro" id="IPR043429">
    <property type="entry name" value="ArtM/GltK/GlnP/TcyL/YhdX-like"/>
</dbReference>
<keyword evidence="8 9" id="KW-0472">Membrane</keyword>
<evidence type="ECO:0000256" key="3">
    <source>
        <dbReference type="ARBA" id="ARBA00022448"/>
    </source>
</evidence>